<dbReference type="AlphaFoldDB" id="A0AA88J6V5"/>
<proteinExistence type="predicted"/>
<gene>
    <name evidence="2" type="ORF">TIFTF001_033234</name>
</gene>
<reference evidence="2" key="1">
    <citation type="submission" date="2023-07" db="EMBL/GenBank/DDBJ databases">
        <title>draft genome sequence of fig (Ficus carica).</title>
        <authorList>
            <person name="Takahashi T."/>
            <person name="Nishimura K."/>
        </authorList>
    </citation>
    <scope>NUCLEOTIDE SEQUENCE</scope>
</reference>
<evidence type="ECO:0000313" key="2">
    <source>
        <dbReference type="EMBL" id="GMN64159.1"/>
    </source>
</evidence>
<evidence type="ECO:0000256" key="1">
    <source>
        <dbReference type="SAM" id="MobiDB-lite"/>
    </source>
</evidence>
<feature type="region of interest" description="Disordered" evidence="1">
    <location>
        <begin position="63"/>
        <end position="85"/>
    </location>
</feature>
<protein>
    <submittedName>
        <fullName evidence="2">Uncharacterized protein</fullName>
    </submittedName>
</protein>
<feature type="region of interest" description="Disordered" evidence="1">
    <location>
        <begin position="1"/>
        <end position="29"/>
    </location>
</feature>
<feature type="compositionally biased region" description="Polar residues" evidence="1">
    <location>
        <begin position="17"/>
        <end position="27"/>
    </location>
</feature>
<dbReference type="Proteomes" id="UP001187192">
    <property type="component" value="Unassembled WGS sequence"/>
</dbReference>
<comment type="caution">
    <text evidence="2">The sequence shown here is derived from an EMBL/GenBank/DDBJ whole genome shotgun (WGS) entry which is preliminary data.</text>
</comment>
<name>A0AA88J6V5_FICCA</name>
<dbReference type="EMBL" id="BTGU01000170">
    <property type="protein sequence ID" value="GMN64159.1"/>
    <property type="molecule type" value="Genomic_DNA"/>
</dbReference>
<sequence length="85" mass="9365">MPDVNGGAKRKRESPSEAKTQTETSMISPELIAVIEEREGDPFPYEDLKPVIKDLQALLDDDSLTMPDAAEGEEGRLQSAPIPLW</sequence>
<accession>A0AA88J6V5</accession>
<keyword evidence="3" id="KW-1185">Reference proteome</keyword>
<evidence type="ECO:0000313" key="3">
    <source>
        <dbReference type="Proteomes" id="UP001187192"/>
    </source>
</evidence>
<organism evidence="2 3">
    <name type="scientific">Ficus carica</name>
    <name type="common">Common fig</name>
    <dbReference type="NCBI Taxonomy" id="3494"/>
    <lineage>
        <taxon>Eukaryota</taxon>
        <taxon>Viridiplantae</taxon>
        <taxon>Streptophyta</taxon>
        <taxon>Embryophyta</taxon>
        <taxon>Tracheophyta</taxon>
        <taxon>Spermatophyta</taxon>
        <taxon>Magnoliopsida</taxon>
        <taxon>eudicotyledons</taxon>
        <taxon>Gunneridae</taxon>
        <taxon>Pentapetalae</taxon>
        <taxon>rosids</taxon>
        <taxon>fabids</taxon>
        <taxon>Rosales</taxon>
        <taxon>Moraceae</taxon>
        <taxon>Ficeae</taxon>
        <taxon>Ficus</taxon>
    </lineage>
</organism>